<comment type="similarity">
    <text evidence="1">Belongs to the glycosyltransferase 2 family.</text>
</comment>
<feature type="domain" description="Glycosyltransferase 2-like" evidence="4">
    <location>
        <begin position="10"/>
        <end position="174"/>
    </location>
</feature>
<dbReference type="InterPro" id="IPR001173">
    <property type="entry name" value="Glyco_trans_2-like"/>
</dbReference>
<protein>
    <submittedName>
        <fullName evidence="5">Amylovoran biosynthesis protein AmsE</fullName>
    </submittedName>
</protein>
<accession>A0A2D1TVM4</accession>
<evidence type="ECO:0000313" key="6">
    <source>
        <dbReference type="Proteomes" id="UP000225608"/>
    </source>
</evidence>
<dbReference type="RefSeq" id="WP_099431599.1">
    <property type="nucleotide sequence ID" value="NZ_CP024160.1"/>
</dbReference>
<dbReference type="PANTHER" id="PTHR43685:SF5">
    <property type="entry name" value="GLYCOSYLTRANSFERASE EPSE-RELATED"/>
    <property type="match status" value="1"/>
</dbReference>
<dbReference type="GO" id="GO:0016757">
    <property type="term" value="F:glycosyltransferase activity"/>
    <property type="evidence" value="ECO:0007669"/>
    <property type="project" value="UniProtKB-KW"/>
</dbReference>
<dbReference type="PANTHER" id="PTHR43685">
    <property type="entry name" value="GLYCOSYLTRANSFERASE"/>
    <property type="match status" value="1"/>
</dbReference>
<gene>
    <name evidence="5" type="ORF">CSV91_02045</name>
</gene>
<dbReference type="InterPro" id="IPR029044">
    <property type="entry name" value="Nucleotide-diphossugar_trans"/>
</dbReference>
<evidence type="ECO:0000313" key="5">
    <source>
        <dbReference type="EMBL" id="ATP53423.1"/>
    </source>
</evidence>
<reference evidence="5 6" key="1">
    <citation type="submission" date="2017-10" db="EMBL/GenBank/DDBJ databases">
        <title>Complete genome sequence of Collinsella aerofaciens isolated from the gut of a healthy adult Indian.</title>
        <authorList>
            <person name="Bag S."/>
            <person name="Ghosh T.S."/>
            <person name="Das B."/>
        </authorList>
    </citation>
    <scope>NUCLEOTIDE SEQUENCE [LARGE SCALE GENOMIC DNA]</scope>
    <source>
        <strain evidence="6">indica</strain>
    </source>
</reference>
<organism evidence="5 6">
    <name type="scientific">Collinsella aerofaciens</name>
    <dbReference type="NCBI Taxonomy" id="74426"/>
    <lineage>
        <taxon>Bacteria</taxon>
        <taxon>Bacillati</taxon>
        <taxon>Actinomycetota</taxon>
        <taxon>Coriobacteriia</taxon>
        <taxon>Coriobacteriales</taxon>
        <taxon>Coriobacteriaceae</taxon>
        <taxon>Collinsella</taxon>
    </lineage>
</organism>
<evidence type="ECO:0000256" key="1">
    <source>
        <dbReference type="ARBA" id="ARBA00006739"/>
    </source>
</evidence>
<proteinExistence type="inferred from homology"/>
<keyword evidence="2" id="KW-0328">Glycosyltransferase</keyword>
<dbReference type="SUPFAM" id="SSF53448">
    <property type="entry name" value="Nucleotide-diphospho-sugar transferases"/>
    <property type="match status" value="1"/>
</dbReference>
<dbReference type="InterPro" id="IPR050834">
    <property type="entry name" value="Glycosyltransf_2"/>
</dbReference>
<name>A0A2D1TVM4_9ACTN</name>
<dbReference type="AlphaFoldDB" id="A0A2D1TVM4"/>
<dbReference type="EMBL" id="CP024160">
    <property type="protein sequence ID" value="ATP53423.1"/>
    <property type="molecule type" value="Genomic_DNA"/>
</dbReference>
<evidence type="ECO:0000256" key="2">
    <source>
        <dbReference type="ARBA" id="ARBA00022676"/>
    </source>
</evidence>
<sequence>MDSQTFPPYSVLMSLYAKERAEYLREALNSMLAQTVPPAEVVIVKDGPLTDELEDVLSEYDAANPGLFSFVSYPENRGLGYALARGIEACSNEIVARMDTDDHALSGRMECQLALMAEQGLDMVGSNVTEFVEAWDRPVATTDLPITHDEIVAYSKRRNPFRHPPMTFRRSKVLAAGSYNDDFHYFEDWDLFNRMLASGCRAANVRETLVAMRVSPDFYARRGGRAYLSHARRFKRAQLACGYFSAADYFISFVPQAVVCLMPNALRGLVYTRILRKGGNAE</sequence>
<keyword evidence="3" id="KW-0808">Transferase</keyword>
<dbReference type="KEGG" id="caer:CSV91_02045"/>
<evidence type="ECO:0000256" key="3">
    <source>
        <dbReference type="ARBA" id="ARBA00022679"/>
    </source>
</evidence>
<dbReference type="Pfam" id="PF00535">
    <property type="entry name" value="Glycos_transf_2"/>
    <property type="match status" value="1"/>
</dbReference>
<dbReference type="Proteomes" id="UP000225608">
    <property type="component" value="Chromosome"/>
</dbReference>
<evidence type="ECO:0000259" key="4">
    <source>
        <dbReference type="Pfam" id="PF00535"/>
    </source>
</evidence>
<dbReference type="Gene3D" id="3.90.550.10">
    <property type="entry name" value="Spore Coat Polysaccharide Biosynthesis Protein SpsA, Chain A"/>
    <property type="match status" value="1"/>
</dbReference>